<comment type="caution">
    <text evidence="17">The sequence shown here is derived from an EMBL/GenBank/DDBJ whole genome shotgun (WGS) entry which is preliminary data.</text>
</comment>
<gene>
    <name evidence="17" type="ORF">E3P86_03298</name>
</gene>
<evidence type="ECO:0000256" key="8">
    <source>
        <dbReference type="ARBA" id="ARBA00022833"/>
    </source>
</evidence>
<evidence type="ECO:0000256" key="2">
    <source>
        <dbReference type="ARBA" id="ARBA00001965"/>
    </source>
</evidence>
<evidence type="ECO:0000256" key="11">
    <source>
        <dbReference type="ARBA" id="ARBA00023004"/>
    </source>
</evidence>
<comment type="similarity">
    <text evidence="3">Belongs to the PPP phosphatase family. PP-2B subfamily.</text>
</comment>
<keyword evidence="7" id="KW-0378">Hydrolase</keyword>
<comment type="catalytic activity">
    <reaction evidence="13">
        <text>O-phospho-L-threonyl-[protein] + H2O = L-threonyl-[protein] + phosphate</text>
        <dbReference type="Rhea" id="RHEA:47004"/>
        <dbReference type="Rhea" id="RHEA-COMP:11060"/>
        <dbReference type="Rhea" id="RHEA-COMP:11605"/>
        <dbReference type="ChEBI" id="CHEBI:15377"/>
        <dbReference type="ChEBI" id="CHEBI:30013"/>
        <dbReference type="ChEBI" id="CHEBI:43474"/>
        <dbReference type="ChEBI" id="CHEBI:61977"/>
        <dbReference type="EC" id="3.1.3.16"/>
    </reaction>
</comment>
<evidence type="ECO:0000313" key="17">
    <source>
        <dbReference type="EMBL" id="TIB31632.1"/>
    </source>
</evidence>
<dbReference type="InterPro" id="IPR015422">
    <property type="entry name" value="PyrdxlP-dep_Trfase_small"/>
</dbReference>
<evidence type="ECO:0000256" key="9">
    <source>
        <dbReference type="ARBA" id="ARBA00022860"/>
    </source>
</evidence>
<dbReference type="SMART" id="SM00156">
    <property type="entry name" value="PP2Ac"/>
    <property type="match status" value="1"/>
</dbReference>
<evidence type="ECO:0000256" key="1">
    <source>
        <dbReference type="ARBA" id="ARBA00001947"/>
    </source>
</evidence>
<keyword evidence="6" id="KW-0479">Metal-binding</keyword>
<dbReference type="EC" id="3.1.3.16" evidence="5"/>
<dbReference type="GO" id="GO:0097720">
    <property type="term" value="P:calcineurin-mediated signaling"/>
    <property type="evidence" value="ECO:0007669"/>
    <property type="project" value="InterPro"/>
</dbReference>
<protein>
    <recommendedName>
        <fullName evidence="5">protein-serine/threonine phosphatase</fullName>
        <ecNumber evidence="5">3.1.3.16</ecNumber>
    </recommendedName>
</protein>
<evidence type="ECO:0000256" key="13">
    <source>
        <dbReference type="ARBA" id="ARBA00048336"/>
    </source>
</evidence>
<evidence type="ECO:0000256" key="7">
    <source>
        <dbReference type="ARBA" id="ARBA00022801"/>
    </source>
</evidence>
<dbReference type="PRINTS" id="PR00114">
    <property type="entry name" value="STPHPHTASE"/>
</dbReference>
<dbReference type="PANTHER" id="PTHR45673">
    <property type="entry name" value="SERINE/THREONINE-PROTEIN PHOSPHATASE 2B CATALYTIC SUBUNIT 1-RELATED"/>
    <property type="match status" value="1"/>
</dbReference>
<dbReference type="InterPro" id="IPR004843">
    <property type="entry name" value="Calcineurin-like_PHP"/>
</dbReference>
<feature type="region of interest" description="Disordered" evidence="15">
    <location>
        <begin position="541"/>
        <end position="561"/>
    </location>
</feature>
<dbReference type="AlphaFoldDB" id="A0A4T0IT53"/>
<dbReference type="SUPFAM" id="SSF53383">
    <property type="entry name" value="PLP-dependent transferases"/>
    <property type="match status" value="1"/>
</dbReference>
<evidence type="ECO:0000256" key="14">
    <source>
        <dbReference type="SAM" id="Coils"/>
    </source>
</evidence>
<dbReference type="InterPro" id="IPR015421">
    <property type="entry name" value="PyrdxlP-dep_Trfase_major"/>
</dbReference>
<keyword evidence="11" id="KW-0408">Iron</keyword>
<evidence type="ECO:0000313" key="18">
    <source>
        <dbReference type="Proteomes" id="UP000310689"/>
    </source>
</evidence>
<dbReference type="Pfam" id="PF00149">
    <property type="entry name" value="Metallophos"/>
    <property type="match status" value="1"/>
</dbReference>
<sequence>MGSQQERIQNALAQMSSKPTPDIDFTVHTNEDGSKISTQERAVKEVQAPAMQPPTDDQFWSSVDPTKPDIAFLKNHFYREGRLHDHQALFILHQATEILKNEPNLLNVDAPITVCGDIHGQYFDLMKLFEVGGNPADTRYLFLGDYVDRGYFSIECVLYLWSLKIWYPNTLFLLRECKHKYSESIYDACMDSFCALPLAAIMNKQFLCIHGGLSPELNTLDDLRRIDRFREPPTHGLMCDILWADPLEDFGNEKSSDAFMHNHVRGCSYFFTYTAACQFLERNNLLSIIRAHEAQDAGYRMYRKTKTTGFPSVMTIFSAPNYLDVYNNKAAVLKYENNVMNIRQFNCTPHPYWLPNFMDVFTWSLPFVGEKITDMLIAILNICSKEELEEEEEEEATAEAAAIAAANQKITEVEVEPSAPVVDVGVVEGDSQDSIQAPTIITTNNQDEAMAAAATSDLRRQIVKNKIMAVGKMARVFSLLREESEKVSELKALHNTNKLPSGQLALGAEGIKEAIENFDDAKKSDIENERLPPELVDADIDAPASPALSSPGTPTNTDEPLQYSAANGLTFDRTYKYNRAWTLTVIRLHSFNAIQKRTSCKTAVTGFLENVAYSETAMSEEVKELEIVFDSKADIKVAHDSSRAPVMSTRGVDNLNGVRGKLEAFDAVLKDSYHPSKNPTGIINAGVAENGLMSDEIIKFYNDNFKLDKFDLSYGNGFSCSRELAAAMAVFYNDTLKPVDQIKPEHIVAGVGMSAVNGQLSWYLCEPGEGILIGAPYYNGFDIELRAQSQVEPIEVHFPEDVHPLSLAGVDEYERVLLNARARGITSRAILIASPQNPLGWIITRDVLIAYGRLAERYNLHLISDEIYALSVFSSDDVPNPPPFVSSASIDWSAEGVDPARVHVLVGASKDFASNGLRIGALISQYNADLIGGVTSSSVLMKLSSASEVLWLSLLSDKTFLNWYINENQRRLAGSYAKVTKWCKHMGIPYEKACAGFFFLIDLRKFLPSRNDKGELLSSDMDKLGELNKRLIGNKVLFNPGTSYHHRTVGVFRITHTLYPHTQDLALERAEEVLLQTKKENA</sequence>
<dbReference type="CDD" id="cd07416">
    <property type="entry name" value="MPP_PP2B"/>
    <property type="match status" value="1"/>
</dbReference>
<dbReference type="GO" id="GO:0046872">
    <property type="term" value="F:metal ion binding"/>
    <property type="evidence" value="ECO:0007669"/>
    <property type="project" value="UniProtKB-KW"/>
</dbReference>
<comment type="cofactor">
    <cofactor evidence="1">
        <name>Zn(2+)</name>
        <dbReference type="ChEBI" id="CHEBI:29105"/>
    </cofactor>
</comment>
<evidence type="ECO:0000256" key="15">
    <source>
        <dbReference type="SAM" id="MobiDB-lite"/>
    </source>
</evidence>
<feature type="domain" description="Serine/threonine specific protein phosphatases" evidence="16">
    <location>
        <begin position="83"/>
        <end position="358"/>
    </location>
</feature>
<evidence type="ECO:0000256" key="3">
    <source>
        <dbReference type="ARBA" id="ARBA00009905"/>
    </source>
</evidence>
<dbReference type="InterPro" id="IPR015424">
    <property type="entry name" value="PyrdxlP-dep_Trfase"/>
</dbReference>
<dbReference type="InterPro" id="IPR043360">
    <property type="entry name" value="PP2B"/>
</dbReference>
<dbReference type="GO" id="GO:0030170">
    <property type="term" value="F:pyridoxal phosphate binding"/>
    <property type="evidence" value="ECO:0007669"/>
    <property type="project" value="InterPro"/>
</dbReference>
<keyword evidence="9" id="KW-0112">Calmodulin-binding</keyword>
<dbReference type="InterPro" id="IPR041751">
    <property type="entry name" value="MPP_PP2B"/>
</dbReference>
<feature type="compositionally biased region" description="Polar residues" evidence="15">
    <location>
        <begin position="1"/>
        <end position="19"/>
    </location>
</feature>
<dbReference type="GO" id="GO:0033192">
    <property type="term" value="F:calmodulin-dependent protein phosphatase activity"/>
    <property type="evidence" value="ECO:0007669"/>
    <property type="project" value="InterPro"/>
</dbReference>
<evidence type="ECO:0000256" key="5">
    <source>
        <dbReference type="ARBA" id="ARBA00013081"/>
    </source>
</evidence>
<proteinExistence type="inferred from homology"/>
<evidence type="ECO:0000259" key="16">
    <source>
        <dbReference type="SMART" id="SM00156"/>
    </source>
</evidence>
<feature type="region of interest" description="Disordered" evidence="15">
    <location>
        <begin position="1"/>
        <end position="40"/>
    </location>
</feature>
<dbReference type="Proteomes" id="UP000310689">
    <property type="component" value="Unassembled WGS sequence"/>
</dbReference>
<dbReference type="InterPro" id="IPR004839">
    <property type="entry name" value="Aminotransferase_I/II_large"/>
</dbReference>
<dbReference type="Gene3D" id="3.60.21.10">
    <property type="match status" value="1"/>
</dbReference>
<dbReference type="InterPro" id="IPR029052">
    <property type="entry name" value="Metallo-depent_PP-like"/>
</dbReference>
<keyword evidence="10" id="KW-0904">Protein phosphatase</keyword>
<reference evidence="17 18" key="1">
    <citation type="submission" date="2019-03" db="EMBL/GenBank/DDBJ databases">
        <title>Sequencing 23 genomes of Wallemia ichthyophaga.</title>
        <authorList>
            <person name="Gostincar C."/>
        </authorList>
    </citation>
    <scope>NUCLEOTIDE SEQUENCE [LARGE SCALE GENOMIC DNA]</scope>
    <source>
        <strain evidence="17 18">EXF-6200</strain>
    </source>
</reference>
<dbReference type="Gene3D" id="3.90.1150.10">
    <property type="entry name" value="Aspartate Aminotransferase, domain 1"/>
    <property type="match status" value="1"/>
</dbReference>
<comment type="catalytic activity">
    <reaction evidence="12">
        <text>O-phospho-L-seryl-[protein] + H2O = L-seryl-[protein] + phosphate</text>
        <dbReference type="Rhea" id="RHEA:20629"/>
        <dbReference type="Rhea" id="RHEA-COMP:9863"/>
        <dbReference type="Rhea" id="RHEA-COMP:11604"/>
        <dbReference type="ChEBI" id="CHEBI:15377"/>
        <dbReference type="ChEBI" id="CHEBI:29999"/>
        <dbReference type="ChEBI" id="CHEBI:43474"/>
        <dbReference type="ChEBI" id="CHEBI:83421"/>
        <dbReference type="EC" id="3.1.3.16"/>
    </reaction>
</comment>
<keyword evidence="8" id="KW-0862">Zinc</keyword>
<dbReference type="InterPro" id="IPR006186">
    <property type="entry name" value="Ser/Thr-sp_prot-phosphatase"/>
</dbReference>
<evidence type="ECO:0000256" key="4">
    <source>
        <dbReference type="ARBA" id="ARBA00011112"/>
    </source>
</evidence>
<feature type="compositionally biased region" description="Polar residues" evidence="15">
    <location>
        <begin position="547"/>
        <end position="561"/>
    </location>
</feature>
<evidence type="ECO:0000256" key="6">
    <source>
        <dbReference type="ARBA" id="ARBA00022723"/>
    </source>
</evidence>
<evidence type="ECO:0000256" key="12">
    <source>
        <dbReference type="ARBA" id="ARBA00047761"/>
    </source>
</evidence>
<evidence type="ECO:0000256" key="10">
    <source>
        <dbReference type="ARBA" id="ARBA00022912"/>
    </source>
</evidence>
<comment type="cofactor">
    <cofactor evidence="2">
        <name>Fe(3+)</name>
        <dbReference type="ChEBI" id="CHEBI:29034"/>
    </cofactor>
</comment>
<dbReference type="EMBL" id="SPOI01000224">
    <property type="protein sequence ID" value="TIB31632.1"/>
    <property type="molecule type" value="Genomic_DNA"/>
</dbReference>
<accession>A0A4T0IT53</accession>
<dbReference type="GO" id="GO:0005516">
    <property type="term" value="F:calmodulin binding"/>
    <property type="evidence" value="ECO:0007669"/>
    <property type="project" value="UniProtKB-KW"/>
</dbReference>
<dbReference type="Gene3D" id="3.40.640.10">
    <property type="entry name" value="Type I PLP-dependent aspartate aminotransferase-like (Major domain)"/>
    <property type="match status" value="1"/>
</dbReference>
<feature type="coiled-coil region" evidence="14">
    <location>
        <begin position="381"/>
        <end position="408"/>
    </location>
</feature>
<dbReference type="CDD" id="cd00609">
    <property type="entry name" value="AAT_like"/>
    <property type="match status" value="1"/>
</dbReference>
<comment type="subunit">
    <text evidence="4">Composed of two components (A and B), the A component is the catalytic subunit and the B component confers calcium sensitivity.</text>
</comment>
<organism evidence="17 18">
    <name type="scientific">Wallemia ichthyophaga</name>
    <dbReference type="NCBI Taxonomy" id="245174"/>
    <lineage>
        <taxon>Eukaryota</taxon>
        <taxon>Fungi</taxon>
        <taxon>Dikarya</taxon>
        <taxon>Basidiomycota</taxon>
        <taxon>Wallemiomycotina</taxon>
        <taxon>Wallemiomycetes</taxon>
        <taxon>Wallemiales</taxon>
        <taxon>Wallemiaceae</taxon>
        <taxon>Wallemia</taxon>
    </lineage>
</organism>
<dbReference type="Pfam" id="PF00155">
    <property type="entry name" value="Aminotran_1_2"/>
    <property type="match status" value="1"/>
</dbReference>
<keyword evidence="14" id="KW-0175">Coiled coil</keyword>
<name>A0A4T0IT53_WALIC</name>
<dbReference type="SUPFAM" id="SSF56300">
    <property type="entry name" value="Metallo-dependent phosphatases"/>
    <property type="match status" value="1"/>
</dbReference>